<accession>A0ABY8H8W2</accession>
<dbReference type="InterPro" id="IPR013216">
    <property type="entry name" value="Methyltransf_11"/>
</dbReference>
<dbReference type="CDD" id="cd02440">
    <property type="entry name" value="AdoMet_MTases"/>
    <property type="match status" value="1"/>
</dbReference>
<dbReference type="SUPFAM" id="SSF53335">
    <property type="entry name" value="S-adenosyl-L-methionine-dependent methyltransferases"/>
    <property type="match status" value="1"/>
</dbReference>
<feature type="domain" description="Methyltransferase type 11" evidence="4">
    <location>
        <begin position="62"/>
        <end position="155"/>
    </location>
</feature>
<dbReference type="PANTHER" id="PTHR44942">
    <property type="entry name" value="METHYLTRANSF_11 DOMAIN-CONTAINING PROTEIN"/>
    <property type="match status" value="1"/>
</dbReference>
<name>A0ABY8H8W2_9MICC</name>
<keyword evidence="6" id="KW-1185">Reference proteome</keyword>
<dbReference type="Proteomes" id="UP001219037">
    <property type="component" value="Chromosome"/>
</dbReference>
<dbReference type="InterPro" id="IPR051052">
    <property type="entry name" value="Diverse_substrate_MTase"/>
</dbReference>
<evidence type="ECO:0000259" key="4">
    <source>
        <dbReference type="Pfam" id="PF08241"/>
    </source>
</evidence>
<evidence type="ECO:0000313" key="5">
    <source>
        <dbReference type="EMBL" id="WFP17603.1"/>
    </source>
</evidence>
<organism evidence="5 6">
    <name type="scientific">Citricoccus muralis</name>
    <dbReference type="NCBI Taxonomy" id="169134"/>
    <lineage>
        <taxon>Bacteria</taxon>
        <taxon>Bacillati</taxon>
        <taxon>Actinomycetota</taxon>
        <taxon>Actinomycetes</taxon>
        <taxon>Micrococcales</taxon>
        <taxon>Micrococcaceae</taxon>
        <taxon>Citricoccus</taxon>
    </lineage>
</organism>
<dbReference type="GO" id="GO:0008168">
    <property type="term" value="F:methyltransferase activity"/>
    <property type="evidence" value="ECO:0007669"/>
    <property type="project" value="UniProtKB-KW"/>
</dbReference>
<sequence>MTQPPPPRPQRLPRLDAHQRQRLGGAFAAGASAAEIYHSVRPGYPAEVIEVLAPDTGSRRALDVGAGTGLLTDQLVQAGYEVTALEPAAEMLGVLRRRHPLLTTIEARVEDLPAHRDVVAEHSIDVVTCGQAWHWIIPELGTQRLAEVLAPGGVLGIVEHQLDTSVPWVHRLSRIMHAGDVHPVEAPPQLGPGFSPPQRTGWHWEDSVTVPGLHALMATRSYHLRATETTREKMRANLDWYLLEHLGHATDSVLQLPYITSAWRSDLVS</sequence>
<comment type="similarity">
    <text evidence="1">Belongs to the methyltransferase superfamily.</text>
</comment>
<dbReference type="EMBL" id="CP121252">
    <property type="protein sequence ID" value="WFP17603.1"/>
    <property type="molecule type" value="Genomic_DNA"/>
</dbReference>
<keyword evidence="3" id="KW-0808">Transferase</keyword>
<dbReference type="Pfam" id="PF08241">
    <property type="entry name" value="Methyltransf_11"/>
    <property type="match status" value="1"/>
</dbReference>
<evidence type="ECO:0000256" key="3">
    <source>
        <dbReference type="ARBA" id="ARBA00022679"/>
    </source>
</evidence>
<dbReference type="InterPro" id="IPR029063">
    <property type="entry name" value="SAM-dependent_MTases_sf"/>
</dbReference>
<dbReference type="RefSeq" id="WP_278159237.1">
    <property type="nucleotide sequence ID" value="NZ_CP121252.1"/>
</dbReference>
<evidence type="ECO:0000313" key="6">
    <source>
        <dbReference type="Proteomes" id="UP001219037"/>
    </source>
</evidence>
<protein>
    <submittedName>
        <fullName evidence="5">Class I SAM-dependent methyltransferase</fullName>
    </submittedName>
</protein>
<reference evidence="5 6" key="1">
    <citation type="submission" date="2023-04" db="EMBL/GenBank/DDBJ databases">
        <title>Funneling lignin-derived compounds into biodiesel using alkali-halophilic Citricoccus sp. P2.</title>
        <authorList>
            <person name="Luo C.-B."/>
        </authorList>
    </citation>
    <scope>NUCLEOTIDE SEQUENCE [LARGE SCALE GENOMIC DNA]</scope>
    <source>
        <strain evidence="5 6">P2</strain>
    </source>
</reference>
<dbReference type="Gene3D" id="3.40.50.150">
    <property type="entry name" value="Vaccinia Virus protein VP39"/>
    <property type="match status" value="1"/>
</dbReference>
<evidence type="ECO:0000256" key="2">
    <source>
        <dbReference type="ARBA" id="ARBA00022603"/>
    </source>
</evidence>
<evidence type="ECO:0000256" key="1">
    <source>
        <dbReference type="ARBA" id="ARBA00008361"/>
    </source>
</evidence>
<keyword evidence="2 5" id="KW-0489">Methyltransferase</keyword>
<dbReference type="GO" id="GO:0032259">
    <property type="term" value="P:methylation"/>
    <property type="evidence" value="ECO:0007669"/>
    <property type="project" value="UniProtKB-KW"/>
</dbReference>
<proteinExistence type="inferred from homology"/>
<dbReference type="PANTHER" id="PTHR44942:SF4">
    <property type="entry name" value="METHYLTRANSFERASE TYPE 11 DOMAIN-CONTAINING PROTEIN"/>
    <property type="match status" value="1"/>
</dbReference>
<gene>
    <name evidence="5" type="ORF">P8192_05735</name>
</gene>